<proteinExistence type="predicted"/>
<name>A0A7R9KYQ8_9ACAR</name>
<keyword evidence="2" id="KW-1185">Reference proteome</keyword>
<sequence>MSVTTDRPISISTNTSGKTLSDRLLEPLMDSLPQLFVEDYVQEILMTGEMSAENIRYGQKYWKRTKHVMLTRLEMLKRALTVATNDNERQFLDRVVLGMGKKLGKYLDNFEYLLGGISDDILMHAPTDTLIKNHLVLWREMRRGSFVRMMATDLVPLWHILQLRKYLTRQPRYSLSPLANYLLYTDFNIVGVFNFYKSVIDSHAANMTAAEELELFQLTNEMNELDLKFHIMPILPNDKTLCDRVFESLEDAMAKMYKTDYVQKVLMNGTMTPENIRFGRNYWKRYKDFLT</sequence>
<dbReference type="EMBL" id="OC864775">
    <property type="protein sequence ID" value="CAD7631925.1"/>
    <property type="molecule type" value="Genomic_DNA"/>
</dbReference>
<dbReference type="Proteomes" id="UP000759131">
    <property type="component" value="Unassembled WGS sequence"/>
</dbReference>
<evidence type="ECO:0000313" key="2">
    <source>
        <dbReference type="Proteomes" id="UP000759131"/>
    </source>
</evidence>
<reference evidence="1" key="1">
    <citation type="submission" date="2020-11" db="EMBL/GenBank/DDBJ databases">
        <authorList>
            <person name="Tran Van P."/>
        </authorList>
    </citation>
    <scope>NUCLEOTIDE SEQUENCE</scope>
</reference>
<dbReference type="EMBL" id="CAJPIZ010010200">
    <property type="protein sequence ID" value="CAG2112355.1"/>
    <property type="molecule type" value="Genomic_DNA"/>
</dbReference>
<organism evidence="1">
    <name type="scientific">Medioppia subpectinata</name>
    <dbReference type="NCBI Taxonomy" id="1979941"/>
    <lineage>
        <taxon>Eukaryota</taxon>
        <taxon>Metazoa</taxon>
        <taxon>Ecdysozoa</taxon>
        <taxon>Arthropoda</taxon>
        <taxon>Chelicerata</taxon>
        <taxon>Arachnida</taxon>
        <taxon>Acari</taxon>
        <taxon>Acariformes</taxon>
        <taxon>Sarcoptiformes</taxon>
        <taxon>Oribatida</taxon>
        <taxon>Brachypylina</taxon>
        <taxon>Oppioidea</taxon>
        <taxon>Oppiidae</taxon>
        <taxon>Medioppia</taxon>
    </lineage>
</organism>
<accession>A0A7R9KYQ8</accession>
<evidence type="ECO:0000313" key="1">
    <source>
        <dbReference type="EMBL" id="CAD7631925.1"/>
    </source>
</evidence>
<dbReference type="AlphaFoldDB" id="A0A7R9KYQ8"/>
<protein>
    <submittedName>
        <fullName evidence="1">Uncharacterized protein</fullName>
    </submittedName>
</protein>
<gene>
    <name evidence="1" type="ORF">OSB1V03_LOCUS12333</name>
</gene>
<feature type="non-terminal residue" evidence="1">
    <location>
        <position position="1"/>
    </location>
</feature>